<proteinExistence type="predicted"/>
<evidence type="ECO:0000256" key="1">
    <source>
        <dbReference type="ARBA" id="ARBA00005104"/>
    </source>
</evidence>
<reference evidence="5 6" key="1">
    <citation type="submission" date="2016-07" db="EMBL/GenBank/DDBJ databases">
        <title>Complete genome sequence of the Lentzea guizhouensis DHS C013.</title>
        <authorList>
            <person name="Cao C."/>
        </authorList>
    </citation>
    <scope>NUCLEOTIDE SEQUENCE [LARGE SCALE GENOMIC DNA]</scope>
    <source>
        <strain evidence="5 6">DHS C013</strain>
    </source>
</reference>
<dbReference type="SUPFAM" id="SSF53597">
    <property type="entry name" value="Dihydrofolate reductase-like"/>
    <property type="match status" value="1"/>
</dbReference>
<dbReference type="Pfam" id="PF01872">
    <property type="entry name" value="RibD_C"/>
    <property type="match status" value="1"/>
</dbReference>
<dbReference type="STRING" id="1586287.BBK82_00890"/>
<name>A0A1B2HAX5_9PSEU</name>
<keyword evidence="6" id="KW-1185">Reference proteome</keyword>
<dbReference type="PANTHER" id="PTHR38011">
    <property type="entry name" value="DIHYDROFOLATE REDUCTASE FAMILY PROTEIN (AFU_ORTHOLOGUE AFUA_8G06820)"/>
    <property type="match status" value="1"/>
</dbReference>
<gene>
    <name evidence="5" type="ORF">BBK82_00890</name>
</gene>
<dbReference type="GO" id="GO:0008703">
    <property type="term" value="F:5-amino-6-(5-phosphoribosylamino)uracil reductase activity"/>
    <property type="evidence" value="ECO:0007669"/>
    <property type="project" value="InterPro"/>
</dbReference>
<dbReference type="Gene3D" id="3.40.430.10">
    <property type="entry name" value="Dihydrofolate Reductase, subunit A"/>
    <property type="match status" value="1"/>
</dbReference>
<dbReference type="InterPro" id="IPR002734">
    <property type="entry name" value="RibDG_C"/>
</dbReference>
<dbReference type="GO" id="GO:0009231">
    <property type="term" value="P:riboflavin biosynthetic process"/>
    <property type="evidence" value="ECO:0007669"/>
    <property type="project" value="InterPro"/>
</dbReference>
<dbReference type="Proteomes" id="UP000093053">
    <property type="component" value="Chromosome"/>
</dbReference>
<evidence type="ECO:0000256" key="2">
    <source>
        <dbReference type="ARBA" id="ARBA00022857"/>
    </source>
</evidence>
<comment type="pathway">
    <text evidence="1">Cofactor biosynthesis; riboflavin biosynthesis.</text>
</comment>
<evidence type="ECO:0000313" key="6">
    <source>
        <dbReference type="Proteomes" id="UP000093053"/>
    </source>
</evidence>
<accession>A0A1B2HAX5</accession>
<protein>
    <recommendedName>
        <fullName evidence="4">Bacterial bifunctional deaminase-reductase C-terminal domain-containing protein</fullName>
    </recommendedName>
</protein>
<dbReference type="PANTHER" id="PTHR38011:SF7">
    <property type="entry name" value="2,5-DIAMINO-6-RIBOSYLAMINO-4(3H)-PYRIMIDINONE 5'-PHOSPHATE REDUCTASE"/>
    <property type="match status" value="1"/>
</dbReference>
<evidence type="ECO:0000313" key="5">
    <source>
        <dbReference type="EMBL" id="ANZ34846.1"/>
    </source>
</evidence>
<dbReference type="AlphaFoldDB" id="A0A1B2HAX5"/>
<dbReference type="KEGG" id="led:BBK82_00890"/>
<organism evidence="5 6">
    <name type="scientific">Lentzea guizhouensis</name>
    <dbReference type="NCBI Taxonomy" id="1586287"/>
    <lineage>
        <taxon>Bacteria</taxon>
        <taxon>Bacillati</taxon>
        <taxon>Actinomycetota</taxon>
        <taxon>Actinomycetes</taxon>
        <taxon>Pseudonocardiales</taxon>
        <taxon>Pseudonocardiaceae</taxon>
        <taxon>Lentzea</taxon>
    </lineage>
</organism>
<dbReference type="EMBL" id="CP016793">
    <property type="protein sequence ID" value="ANZ34846.1"/>
    <property type="molecule type" value="Genomic_DNA"/>
</dbReference>
<dbReference type="InterPro" id="IPR024072">
    <property type="entry name" value="DHFR-like_dom_sf"/>
</dbReference>
<evidence type="ECO:0000259" key="4">
    <source>
        <dbReference type="Pfam" id="PF01872"/>
    </source>
</evidence>
<dbReference type="OrthoDB" id="5243299at2"/>
<feature type="domain" description="Bacterial bifunctional deaminase-reductase C-terminal" evidence="4">
    <location>
        <begin position="29"/>
        <end position="226"/>
    </location>
</feature>
<dbReference type="InterPro" id="IPR050765">
    <property type="entry name" value="Riboflavin_Biosynth_HTPR"/>
</dbReference>
<evidence type="ECO:0000256" key="3">
    <source>
        <dbReference type="ARBA" id="ARBA00023002"/>
    </source>
</evidence>
<keyword evidence="3" id="KW-0560">Oxidoreductase</keyword>
<keyword evidence="2" id="KW-0521">NADP</keyword>
<sequence>MEMLWPSPGVEMTDTELEALYGYPADRTWVTANFVSSVDGAVTVDGRSAGLGSPADKKIYLLGRDLADVVLVGAGTVLAEGYRGSRPDVARRERLGLAPELPIAVVTARGTVTPDLPLFTDTAVPPIVITTARAELPSLPAEVVVAGEDEVDLGVAVRELEARGLRRINLEGGPKLFGTMVAAGLVDELNLTVSPVLAVGDAGRIAHGPAGAPADLELRSVLRADDVLLLRYRRRNHS</sequence>